<protein>
    <submittedName>
        <fullName evidence="3">Unannotated protein</fullName>
    </submittedName>
</protein>
<accession>A0A6J6DH85</accession>
<reference evidence="3" key="1">
    <citation type="submission" date="2020-05" db="EMBL/GenBank/DDBJ databases">
        <authorList>
            <person name="Chiriac C."/>
            <person name="Salcher M."/>
            <person name="Ghai R."/>
            <person name="Kavagutti S V."/>
        </authorList>
    </citation>
    <scope>NUCLEOTIDE SEQUENCE</scope>
</reference>
<dbReference type="GO" id="GO:0033539">
    <property type="term" value="P:fatty acid beta-oxidation using acyl-CoA dehydrogenase"/>
    <property type="evidence" value="ECO:0007669"/>
    <property type="project" value="TreeGrafter"/>
</dbReference>
<organism evidence="3">
    <name type="scientific">freshwater metagenome</name>
    <dbReference type="NCBI Taxonomy" id="449393"/>
    <lineage>
        <taxon>unclassified sequences</taxon>
        <taxon>metagenomes</taxon>
        <taxon>ecological metagenomes</taxon>
    </lineage>
</organism>
<dbReference type="PANTHER" id="PTHR48083">
    <property type="entry name" value="MEDIUM-CHAIN SPECIFIC ACYL-COA DEHYDROGENASE, MITOCHONDRIAL-RELATED"/>
    <property type="match status" value="1"/>
</dbReference>
<dbReference type="Gene3D" id="1.10.540.10">
    <property type="entry name" value="Acyl-CoA dehydrogenase/oxidase, N-terminal domain"/>
    <property type="match status" value="1"/>
</dbReference>
<dbReference type="GO" id="GO:0005737">
    <property type="term" value="C:cytoplasm"/>
    <property type="evidence" value="ECO:0007669"/>
    <property type="project" value="TreeGrafter"/>
</dbReference>
<dbReference type="SUPFAM" id="SSF47203">
    <property type="entry name" value="Acyl-CoA dehydrogenase C-terminal domain-like"/>
    <property type="match status" value="1"/>
</dbReference>
<dbReference type="Gene3D" id="1.20.140.10">
    <property type="entry name" value="Butyryl-CoA Dehydrogenase, subunit A, domain 3"/>
    <property type="match status" value="1"/>
</dbReference>
<dbReference type="Gene3D" id="2.40.110.10">
    <property type="entry name" value="Butyryl-CoA Dehydrogenase, subunit A, domain 2"/>
    <property type="match status" value="1"/>
</dbReference>
<dbReference type="PANTHER" id="PTHR48083:SF5">
    <property type="entry name" value="NRGC PROTEIN"/>
    <property type="match status" value="1"/>
</dbReference>
<gene>
    <name evidence="3" type="ORF">UFOPK1619_00521</name>
</gene>
<dbReference type="InterPro" id="IPR036250">
    <property type="entry name" value="AcylCo_DH-like_C"/>
</dbReference>
<evidence type="ECO:0000313" key="3">
    <source>
        <dbReference type="EMBL" id="CAB4563430.1"/>
    </source>
</evidence>
<dbReference type="GO" id="GO:0003995">
    <property type="term" value="F:acyl-CoA dehydrogenase activity"/>
    <property type="evidence" value="ECO:0007669"/>
    <property type="project" value="TreeGrafter"/>
</dbReference>
<dbReference type="InterPro" id="IPR037069">
    <property type="entry name" value="AcylCoA_DH/ox_N_sf"/>
</dbReference>
<dbReference type="InterPro" id="IPR046373">
    <property type="entry name" value="Acyl-CoA_Oxase/DH_mid-dom_sf"/>
</dbReference>
<keyword evidence="1" id="KW-0560">Oxidoreductase</keyword>
<feature type="domain" description="Acyl-CoA dehydrogenase C-terminal" evidence="2">
    <location>
        <begin position="243"/>
        <end position="366"/>
    </location>
</feature>
<dbReference type="GO" id="GO:0050660">
    <property type="term" value="F:flavin adenine dinucleotide binding"/>
    <property type="evidence" value="ECO:0007669"/>
    <property type="project" value="InterPro"/>
</dbReference>
<sequence length="384" mass="40373">MTMTSSRASSHVARPIEQLVSEIAELHSQFDATAAESEEIGDAPPALVDLMRQIRVPMIKAPLEAGGDRLLLADQCRYFTALSYSNATAAWTGFNHAGAAAAAGSRLSDEGIELLFGSDPSPFLAAVAAPSGTFTKVDGGVLMNGTWNYASGVRHADWAMLTAIEASDQPSVTLAVIRTAEATVHGEWNVMALKGTGSVSITAKDVFVPTALTVDPMEPPKRGGAIFGLNYPVFVAGENLGFTFGACTRFIDELVVYARGKSRGFDGRLADRGAFQYELGRSSQQLKAVQAHALATLAEVDEAMENGGGFSARDEAGVTAMTAYCTESAVSAISRLMSFAGAGALFNSSPLQRCFRDAQGSAQHLVATNQSLDKYGAVLLTDGQ</sequence>
<name>A0A6J6DH85_9ZZZZ</name>
<proteinExistence type="predicted"/>
<dbReference type="Pfam" id="PF08028">
    <property type="entry name" value="Acyl-CoA_dh_2"/>
    <property type="match status" value="1"/>
</dbReference>
<dbReference type="InterPro" id="IPR050741">
    <property type="entry name" value="Acyl-CoA_dehydrogenase"/>
</dbReference>
<dbReference type="EMBL" id="CAEZTI010000085">
    <property type="protein sequence ID" value="CAB4563430.1"/>
    <property type="molecule type" value="Genomic_DNA"/>
</dbReference>
<dbReference type="SUPFAM" id="SSF56645">
    <property type="entry name" value="Acyl-CoA dehydrogenase NM domain-like"/>
    <property type="match status" value="1"/>
</dbReference>
<dbReference type="AlphaFoldDB" id="A0A6J6DH85"/>
<evidence type="ECO:0000259" key="2">
    <source>
        <dbReference type="Pfam" id="PF08028"/>
    </source>
</evidence>
<evidence type="ECO:0000256" key="1">
    <source>
        <dbReference type="ARBA" id="ARBA00023002"/>
    </source>
</evidence>
<dbReference type="InterPro" id="IPR013107">
    <property type="entry name" value="Acyl-CoA_DH_C"/>
</dbReference>
<dbReference type="PIRSF" id="PIRSF016578">
    <property type="entry name" value="HsaA"/>
    <property type="match status" value="1"/>
</dbReference>
<dbReference type="InterPro" id="IPR009100">
    <property type="entry name" value="AcylCoA_DH/oxidase_NM_dom_sf"/>
</dbReference>